<organism evidence="2 3">
    <name type="scientific">Nitrosospira multiformis</name>
    <dbReference type="NCBI Taxonomy" id="1231"/>
    <lineage>
        <taxon>Bacteria</taxon>
        <taxon>Pseudomonadati</taxon>
        <taxon>Pseudomonadota</taxon>
        <taxon>Betaproteobacteria</taxon>
        <taxon>Nitrosomonadales</taxon>
        <taxon>Nitrosomonadaceae</taxon>
        <taxon>Nitrosospira</taxon>
    </lineage>
</organism>
<name>A0A1H8K7J3_9PROT</name>
<dbReference type="CDD" id="cd11614">
    <property type="entry name" value="SAF_CpaB_FlgA_like"/>
    <property type="match status" value="1"/>
</dbReference>
<dbReference type="Pfam" id="PF16976">
    <property type="entry name" value="RcpC"/>
    <property type="match status" value="1"/>
</dbReference>
<dbReference type="SMART" id="SM00858">
    <property type="entry name" value="SAF"/>
    <property type="match status" value="1"/>
</dbReference>
<dbReference type="EMBL" id="FOCT01000008">
    <property type="protein sequence ID" value="SEN88378.1"/>
    <property type="molecule type" value="Genomic_DNA"/>
</dbReference>
<dbReference type="InterPro" id="IPR013974">
    <property type="entry name" value="SAF"/>
</dbReference>
<dbReference type="InterPro" id="IPR031571">
    <property type="entry name" value="RcpC_dom"/>
</dbReference>
<gene>
    <name evidence="2" type="ORF">SAMN05216404_10839</name>
</gene>
<proteinExistence type="predicted"/>
<evidence type="ECO:0000259" key="1">
    <source>
        <dbReference type="SMART" id="SM00858"/>
    </source>
</evidence>
<reference evidence="2 3" key="1">
    <citation type="submission" date="2016-10" db="EMBL/GenBank/DDBJ databases">
        <authorList>
            <person name="de Groot N.N."/>
        </authorList>
    </citation>
    <scope>NUCLEOTIDE SEQUENCE [LARGE SCALE GENOMIC DNA]</scope>
    <source>
        <strain evidence="2 3">Nl18</strain>
    </source>
</reference>
<dbReference type="InterPro" id="IPR017592">
    <property type="entry name" value="Pilus_assmbl_Flp-typ_CpaB"/>
</dbReference>
<evidence type="ECO:0000313" key="3">
    <source>
        <dbReference type="Proteomes" id="UP000183898"/>
    </source>
</evidence>
<dbReference type="RefSeq" id="WP_074746868.1">
    <property type="nucleotide sequence ID" value="NZ_FOCT01000008.1"/>
</dbReference>
<feature type="domain" description="SAF" evidence="1">
    <location>
        <begin position="37"/>
        <end position="99"/>
    </location>
</feature>
<dbReference type="AlphaFoldDB" id="A0A1H8K7J3"/>
<protein>
    <submittedName>
        <fullName evidence="2">Pilus assembly protein CpaB</fullName>
    </submittedName>
</protein>
<sequence>MKNVRAIWMIVISLLLGLAAVVVAGKWIIDRASVDAATVIVASRDIDVGTRLTPDLLQSSDWPRATVPPGSFQDAKLLDSRVVKVNLVRGEPLLETKLAPQGAAGGLSGVITEGKRAITVKVNEIVGLAGFALPGNNVDILVNAKDENDKSISKIVLERILVLAVGQDLGRDETKPKAVTAVTLEVTPQEAEKLDLARSIGTLSLVLRNQIDKSPGTTGGVRSRDLLTMHGEPPSPAPVRRAAVAVSRPGVEIIRGIERTEAKLVEKETR</sequence>
<accession>A0A1H8K7J3</accession>
<dbReference type="Pfam" id="PF08666">
    <property type="entry name" value="SAF"/>
    <property type="match status" value="1"/>
</dbReference>
<dbReference type="NCBIfam" id="TIGR03177">
    <property type="entry name" value="pilus_cpaB"/>
    <property type="match status" value="1"/>
</dbReference>
<evidence type="ECO:0000313" key="2">
    <source>
        <dbReference type="EMBL" id="SEN88378.1"/>
    </source>
</evidence>
<dbReference type="Proteomes" id="UP000183898">
    <property type="component" value="Unassembled WGS sequence"/>
</dbReference>